<dbReference type="Gene3D" id="2.60.40.10">
    <property type="entry name" value="Immunoglobulins"/>
    <property type="match status" value="1"/>
</dbReference>
<dbReference type="PANTHER" id="PTHR42715">
    <property type="entry name" value="BETA-GLUCOSIDASE"/>
    <property type="match status" value="1"/>
</dbReference>
<dbReference type="EMBL" id="JAHYQA010000030">
    <property type="protein sequence ID" value="MCE9240714.1"/>
    <property type="molecule type" value="Genomic_DNA"/>
</dbReference>
<evidence type="ECO:0000313" key="6">
    <source>
        <dbReference type="Proteomes" id="UP000284785"/>
    </source>
</evidence>
<evidence type="ECO:0000256" key="2">
    <source>
        <dbReference type="ARBA" id="ARBA00022801"/>
    </source>
</evidence>
<dbReference type="Proteomes" id="UP000284785">
    <property type="component" value="Unassembled WGS sequence"/>
</dbReference>
<keyword evidence="2" id="KW-0378">Hydrolase</keyword>
<dbReference type="InterPro" id="IPR026891">
    <property type="entry name" value="Fn3-like"/>
</dbReference>
<accession>A0A173RML1</accession>
<reference evidence="4" key="2">
    <citation type="submission" date="2021-07" db="EMBL/GenBank/DDBJ databases">
        <title>Comparative genomics of Bacteroides fragilis group isolates reveals species-dependent resistance mechanisms and validates clinical tools for resistance prediction.</title>
        <authorList>
            <person name="Wallace M.J."/>
            <person name="Jean S."/>
            <person name="Wallace M.A."/>
            <person name="Carey-Ann B.D."/>
            <person name="Dantas G."/>
        </authorList>
    </citation>
    <scope>NUCLEOTIDE SEQUENCE</scope>
    <source>
        <strain evidence="4">BJH_160</strain>
    </source>
</reference>
<organism evidence="5 6">
    <name type="scientific">Bacteroides thetaiotaomicron</name>
    <dbReference type="NCBI Taxonomy" id="818"/>
    <lineage>
        <taxon>Bacteria</taxon>
        <taxon>Pseudomonadati</taxon>
        <taxon>Bacteroidota</taxon>
        <taxon>Bacteroidia</taxon>
        <taxon>Bacteroidales</taxon>
        <taxon>Bacteroidaceae</taxon>
        <taxon>Bacteroides</taxon>
    </lineage>
</organism>
<dbReference type="Pfam" id="PF14310">
    <property type="entry name" value="Fn3-like"/>
    <property type="match status" value="1"/>
</dbReference>
<comment type="caution">
    <text evidence="5">The sequence shown here is derived from an EMBL/GenBank/DDBJ whole genome shotgun (WGS) entry which is preliminary data.</text>
</comment>
<sequence length="105" mass="11976">MSVDETITFSLAVKNTGNREGQEIVQLYIRDIKSSLPRSVKELKRFKKVKLMPGEEKIVSLSIDKEALSFFDAEKHEWICEPGKFEAIIAASAMDIKDVLKFELK</sequence>
<dbReference type="EMBL" id="QSJP01000036">
    <property type="protein sequence ID" value="RHD80842.1"/>
    <property type="molecule type" value="Genomic_DNA"/>
</dbReference>
<dbReference type="GO" id="GO:0008422">
    <property type="term" value="F:beta-glucosidase activity"/>
    <property type="evidence" value="ECO:0007669"/>
    <property type="project" value="UniProtKB-ARBA"/>
</dbReference>
<dbReference type="AlphaFoldDB" id="A0A173RML1"/>
<reference evidence="5 6" key="1">
    <citation type="submission" date="2018-08" db="EMBL/GenBank/DDBJ databases">
        <title>A genome reference for cultivated species of the human gut microbiota.</title>
        <authorList>
            <person name="Zou Y."/>
            <person name="Xue W."/>
            <person name="Luo G."/>
        </authorList>
    </citation>
    <scope>NUCLEOTIDE SEQUENCE [LARGE SCALE GENOMIC DNA]</scope>
    <source>
        <strain evidence="5 6">AM30-26</strain>
    </source>
</reference>
<feature type="domain" description="Fibronectin type III-like" evidence="3">
    <location>
        <begin position="23"/>
        <end position="93"/>
    </location>
</feature>
<dbReference type="SMART" id="SM01217">
    <property type="entry name" value="Fn3_like"/>
    <property type="match status" value="1"/>
</dbReference>
<dbReference type="InterPro" id="IPR050288">
    <property type="entry name" value="Cellulose_deg_GH3"/>
</dbReference>
<protein>
    <submittedName>
        <fullName evidence="4">Fibronectin type III-like domain-contianing protein</fullName>
    </submittedName>
</protein>
<evidence type="ECO:0000313" key="5">
    <source>
        <dbReference type="EMBL" id="RHD80842.1"/>
    </source>
</evidence>
<evidence type="ECO:0000256" key="1">
    <source>
        <dbReference type="ARBA" id="ARBA00005336"/>
    </source>
</evidence>
<dbReference type="InterPro" id="IPR013783">
    <property type="entry name" value="Ig-like_fold"/>
</dbReference>
<dbReference type="Proteomes" id="UP001200544">
    <property type="component" value="Unassembled WGS sequence"/>
</dbReference>
<comment type="similarity">
    <text evidence="1">Belongs to the glycosyl hydrolase 3 family.</text>
</comment>
<evidence type="ECO:0000259" key="3">
    <source>
        <dbReference type="SMART" id="SM01217"/>
    </source>
</evidence>
<dbReference type="FunFam" id="2.60.40.10:FF:000495">
    <property type="entry name" value="Periplasmic beta-glucosidase"/>
    <property type="match status" value="1"/>
</dbReference>
<dbReference type="PANTHER" id="PTHR42715:SF10">
    <property type="entry name" value="BETA-GLUCOSIDASE"/>
    <property type="match status" value="1"/>
</dbReference>
<evidence type="ECO:0000313" key="4">
    <source>
        <dbReference type="EMBL" id="MCE9240714.1"/>
    </source>
</evidence>
<gene>
    <name evidence="5" type="ORF">DW780_25715</name>
    <name evidence="4" type="ORF">K0H07_26620</name>
</gene>
<proteinExistence type="inferred from homology"/>
<name>A0A173RML1_BACT4</name>